<dbReference type="Gene3D" id="3.50.50.60">
    <property type="entry name" value="FAD/NAD(P)-binding domain"/>
    <property type="match status" value="1"/>
</dbReference>
<feature type="domain" description="FAD-binding" evidence="6">
    <location>
        <begin position="306"/>
        <end position="385"/>
    </location>
</feature>
<dbReference type="SUPFAM" id="SSF51905">
    <property type="entry name" value="FAD/NAD(P)-binding domain"/>
    <property type="match status" value="1"/>
</dbReference>
<dbReference type="SUPFAM" id="SSF54373">
    <property type="entry name" value="FAD-linked reductases, C-terminal domain"/>
    <property type="match status" value="1"/>
</dbReference>
<dbReference type="PANTHER" id="PTHR13789:SF314">
    <property type="entry name" value="FAD-BINDING DOMAIN-CONTAINING PROTEIN"/>
    <property type="match status" value="1"/>
</dbReference>
<evidence type="ECO:0000256" key="2">
    <source>
        <dbReference type="ARBA" id="ARBA00022630"/>
    </source>
</evidence>
<comment type="similarity">
    <text evidence="1">Belongs to the paxM FAD-dependent monooxygenase family.</text>
</comment>
<feature type="non-terminal residue" evidence="7">
    <location>
        <position position="443"/>
    </location>
</feature>
<dbReference type="GO" id="GO:0004497">
    <property type="term" value="F:monooxygenase activity"/>
    <property type="evidence" value="ECO:0007669"/>
    <property type="project" value="UniProtKB-KW"/>
</dbReference>
<reference evidence="7" key="1">
    <citation type="journal article" date="2018" name="Proc. Natl. Acad. Sci. U.S.A.">
        <title>Genetically encodable bioluminescent system from fungi.</title>
        <authorList>
            <person name="Kotlobay A.A."/>
            <person name="Sarkinyan K.S."/>
            <person name="Mokrushina Y.A."/>
            <person name="Marcet-Houben M."/>
            <person name="Serebrovskaya E.O."/>
            <person name="Markina N.M."/>
            <person name="Somermeyer L.G."/>
            <person name="Gorokhovatsky A.Y."/>
            <person name="Vvedensky A."/>
            <person name="Purtov K.V."/>
            <person name="Petushkov V.N."/>
            <person name="Rodionova N.S."/>
            <person name="Chepurnyh T.V."/>
            <person name="Fakhranurova L.I."/>
            <person name="Guglya E.B."/>
            <person name="Ziganshin R."/>
            <person name="Tsarkova A.S."/>
            <person name="Kaskova Z.M."/>
            <person name="Shender V."/>
            <person name="Abakumov M."/>
            <person name="Akakumova T.O."/>
            <person name="Povolotskaya I.S."/>
            <person name="Eroshkin F.M."/>
            <person name="Zaraisky A.G."/>
            <person name="Mishin A.S."/>
            <person name="Dolgov S.V."/>
            <person name="Mitiouchkina T.Y."/>
            <person name="Kopantzev E.P."/>
            <person name="Waldenmaier H.E."/>
            <person name="Oliveira A.G."/>
            <person name="Oba Y."/>
            <person name="Barsova E."/>
            <person name="Bogdanova E.A."/>
            <person name="Gabaldon T."/>
            <person name="Stevani C.V."/>
            <person name="Lukyanov S."/>
            <person name="Smirnov I.V."/>
            <person name="Gitelson J.I."/>
            <person name="Kondrashov F.A."/>
            <person name="Yampolsky I.V."/>
        </authorList>
    </citation>
    <scope>NUCLEOTIDE SEQUENCE</scope>
</reference>
<keyword evidence="3" id="KW-0274">FAD</keyword>
<accession>A0A3G9K684</accession>
<evidence type="ECO:0000256" key="3">
    <source>
        <dbReference type="ARBA" id="ARBA00022827"/>
    </source>
</evidence>
<dbReference type="InterPro" id="IPR036188">
    <property type="entry name" value="FAD/NAD-bd_sf"/>
</dbReference>
<evidence type="ECO:0000256" key="1">
    <source>
        <dbReference type="ARBA" id="ARBA00007992"/>
    </source>
</evidence>
<evidence type="ECO:0000256" key="5">
    <source>
        <dbReference type="ARBA" id="ARBA00023033"/>
    </source>
</evidence>
<organism evidence="7">
    <name type="scientific">Guyanagaster necrorhizus</name>
    <dbReference type="NCBI Taxonomy" id="856835"/>
    <lineage>
        <taxon>Eukaryota</taxon>
        <taxon>Fungi</taxon>
        <taxon>Dikarya</taxon>
        <taxon>Basidiomycota</taxon>
        <taxon>Agaricomycotina</taxon>
        <taxon>Agaricomycetes</taxon>
        <taxon>Agaricomycetidae</taxon>
        <taxon>Agaricales</taxon>
        <taxon>Marasmiineae</taxon>
        <taxon>Physalacriaceae</taxon>
        <taxon>Guyanagaster</taxon>
    </lineage>
</organism>
<dbReference type="PRINTS" id="PR00420">
    <property type="entry name" value="RNGMNOXGNASE"/>
</dbReference>
<proteinExistence type="evidence at transcript level"/>
<keyword evidence="5" id="KW-0503">Monooxygenase</keyword>
<dbReference type="EMBL" id="LC435362">
    <property type="protein sequence ID" value="BBH43492.1"/>
    <property type="molecule type" value="mRNA"/>
</dbReference>
<dbReference type="GO" id="GO:0071949">
    <property type="term" value="F:FAD binding"/>
    <property type="evidence" value="ECO:0007669"/>
    <property type="project" value="InterPro"/>
</dbReference>
<evidence type="ECO:0000259" key="6">
    <source>
        <dbReference type="Pfam" id="PF01494"/>
    </source>
</evidence>
<keyword evidence="4" id="KW-0560">Oxidoreductase</keyword>
<protein>
    <submittedName>
        <fullName evidence="7">Hipspidin-3-hydroxylase</fullName>
    </submittedName>
</protein>
<sequence length="443" mass="48995">MQQIDEVCPLKVIVVGAGLGGLSAAIALRRQGHCVHILESSSFKSELGAGLAVPPNTVRSLRGLGCNIDNLKPVDNLCFTAMAHDGSPGMMNNMTDYGQAYGDPWVMAHRVDLHNELMRVALEPEKTGPPAQLRLDSQVASCNVDACTVSLVDGTIYSADLIVGADGIRSTIRSYVLDAEIDIPPTGIAGYRWLTPAEALEPYPELDWIIKNPPLGARLITAPVRRNDSIEQSGPAPISEKADKRTIIIYACRNGTMLNVLGVHDDPRNQNEVGWNVPVTQESLLDFFKDYHPRFKRLLELADNVHLWQMRVVPRLETWINKRVCLLGDSAHASLPTLGQGFGMGLEDAVALATLLPMGTKVSDIENRLVAYESLRKGRAEYVAMESFEQQNIPEKRGLYLRSSMMRDEIMGYDVKAEAEKVFKELMTSTDKVTYRPHVDCLW</sequence>
<feature type="domain" description="FAD-binding" evidence="6">
    <location>
        <begin position="11"/>
        <end position="174"/>
    </location>
</feature>
<evidence type="ECO:0000313" key="7">
    <source>
        <dbReference type="EMBL" id="BBH43492.1"/>
    </source>
</evidence>
<keyword evidence="2" id="KW-0285">Flavoprotein</keyword>
<gene>
    <name evidence="7" type="primary">h3h</name>
</gene>
<dbReference type="AlphaFoldDB" id="A0A3G9K684"/>
<evidence type="ECO:0000256" key="4">
    <source>
        <dbReference type="ARBA" id="ARBA00023002"/>
    </source>
</evidence>
<dbReference type="InterPro" id="IPR002938">
    <property type="entry name" value="FAD-bd"/>
</dbReference>
<dbReference type="InterPro" id="IPR050493">
    <property type="entry name" value="FAD-dep_Monooxygenase_BioMet"/>
</dbReference>
<dbReference type="Pfam" id="PF01494">
    <property type="entry name" value="FAD_binding_3"/>
    <property type="match status" value="2"/>
</dbReference>
<dbReference type="PANTHER" id="PTHR13789">
    <property type="entry name" value="MONOOXYGENASE"/>
    <property type="match status" value="1"/>
</dbReference>
<name>A0A3G9K684_9AGAR</name>